<gene>
    <name evidence="1" type="ORF">EJ05DRAFT_205445</name>
</gene>
<sequence>MAASGTCQHSFQVIKSDTTLIVWNCQLCHSGPHWYIYECRNLCKSGPQHSASPRRSATDLHHIRATILSGHLSSLVLMSTFRFLIRCFLLHSGLIYSTGDHQLVCRGVSVPIRFQSRLSCLTALLLNTVSPFRIVGPVSCNEHTARLCTFTAWSRQTF</sequence>
<keyword evidence="2" id="KW-1185">Reference proteome</keyword>
<accession>A0A6A6WHP7</accession>
<protein>
    <submittedName>
        <fullName evidence="1">Uncharacterized protein</fullName>
    </submittedName>
</protein>
<dbReference type="RefSeq" id="XP_033604769.1">
    <property type="nucleotide sequence ID" value="XM_033739776.1"/>
</dbReference>
<evidence type="ECO:0000313" key="1">
    <source>
        <dbReference type="EMBL" id="KAF2762318.1"/>
    </source>
</evidence>
<dbReference type="GeneID" id="54480830"/>
<name>A0A6A6WHP7_9PEZI</name>
<dbReference type="Proteomes" id="UP000799437">
    <property type="component" value="Unassembled WGS sequence"/>
</dbReference>
<organism evidence="1 2">
    <name type="scientific">Pseudovirgaria hyperparasitica</name>
    <dbReference type="NCBI Taxonomy" id="470096"/>
    <lineage>
        <taxon>Eukaryota</taxon>
        <taxon>Fungi</taxon>
        <taxon>Dikarya</taxon>
        <taxon>Ascomycota</taxon>
        <taxon>Pezizomycotina</taxon>
        <taxon>Dothideomycetes</taxon>
        <taxon>Dothideomycetes incertae sedis</taxon>
        <taxon>Acrospermales</taxon>
        <taxon>Acrospermaceae</taxon>
        <taxon>Pseudovirgaria</taxon>
    </lineage>
</organism>
<reference evidence="1" key="1">
    <citation type="journal article" date="2020" name="Stud. Mycol.">
        <title>101 Dothideomycetes genomes: a test case for predicting lifestyles and emergence of pathogens.</title>
        <authorList>
            <person name="Haridas S."/>
            <person name="Albert R."/>
            <person name="Binder M."/>
            <person name="Bloem J."/>
            <person name="Labutti K."/>
            <person name="Salamov A."/>
            <person name="Andreopoulos B."/>
            <person name="Baker S."/>
            <person name="Barry K."/>
            <person name="Bills G."/>
            <person name="Bluhm B."/>
            <person name="Cannon C."/>
            <person name="Castanera R."/>
            <person name="Culley D."/>
            <person name="Daum C."/>
            <person name="Ezra D."/>
            <person name="Gonzalez J."/>
            <person name="Henrissat B."/>
            <person name="Kuo A."/>
            <person name="Liang C."/>
            <person name="Lipzen A."/>
            <person name="Lutzoni F."/>
            <person name="Magnuson J."/>
            <person name="Mondo S."/>
            <person name="Nolan M."/>
            <person name="Ohm R."/>
            <person name="Pangilinan J."/>
            <person name="Park H.-J."/>
            <person name="Ramirez L."/>
            <person name="Alfaro M."/>
            <person name="Sun H."/>
            <person name="Tritt A."/>
            <person name="Yoshinaga Y."/>
            <person name="Zwiers L.-H."/>
            <person name="Turgeon B."/>
            <person name="Goodwin S."/>
            <person name="Spatafora J."/>
            <person name="Crous P."/>
            <person name="Grigoriev I."/>
        </authorList>
    </citation>
    <scope>NUCLEOTIDE SEQUENCE</scope>
    <source>
        <strain evidence="1">CBS 121739</strain>
    </source>
</reference>
<dbReference type="EMBL" id="ML996566">
    <property type="protein sequence ID" value="KAF2762318.1"/>
    <property type="molecule type" value="Genomic_DNA"/>
</dbReference>
<dbReference type="OrthoDB" id="4596934at2759"/>
<proteinExistence type="predicted"/>
<evidence type="ECO:0000313" key="2">
    <source>
        <dbReference type="Proteomes" id="UP000799437"/>
    </source>
</evidence>
<dbReference type="AlphaFoldDB" id="A0A6A6WHP7"/>